<proteinExistence type="inferred from homology"/>
<dbReference type="AlphaFoldDB" id="A0A3Q3WZB5"/>
<evidence type="ECO:0000256" key="2">
    <source>
        <dbReference type="ARBA" id="ARBA00022670"/>
    </source>
</evidence>
<accession>A0A3Q3WZB5</accession>
<keyword evidence="5" id="KW-0325">Glycoprotein</keyword>
<reference evidence="6" key="1">
    <citation type="submission" date="2025-08" db="UniProtKB">
        <authorList>
            <consortium name="Ensembl"/>
        </authorList>
    </citation>
    <scope>IDENTIFICATION</scope>
</reference>
<comment type="similarity">
    <text evidence="1">Belongs to the peptidase S28 family.</text>
</comment>
<dbReference type="Proteomes" id="UP000261620">
    <property type="component" value="Unplaced"/>
</dbReference>
<evidence type="ECO:0000313" key="7">
    <source>
        <dbReference type="Proteomes" id="UP000261620"/>
    </source>
</evidence>
<dbReference type="InterPro" id="IPR008758">
    <property type="entry name" value="Peptidase_S28"/>
</dbReference>
<evidence type="ECO:0000256" key="1">
    <source>
        <dbReference type="ARBA" id="ARBA00011079"/>
    </source>
</evidence>
<dbReference type="InterPro" id="IPR042269">
    <property type="entry name" value="Ser_carbopepase_S28_SKS"/>
</dbReference>
<dbReference type="OMA" id="WHASGIT"/>
<name>A0A3Q3WZB5_MOLML</name>
<dbReference type="PANTHER" id="PTHR11010:SF117">
    <property type="entry name" value="SERINE PROTEASE 16"/>
    <property type="match status" value="1"/>
</dbReference>
<dbReference type="Pfam" id="PF05577">
    <property type="entry name" value="Peptidase_S28"/>
    <property type="match status" value="1"/>
</dbReference>
<protein>
    <submittedName>
        <fullName evidence="6">Uncharacterized protein</fullName>
    </submittedName>
</protein>
<evidence type="ECO:0000256" key="5">
    <source>
        <dbReference type="ARBA" id="ARBA00023180"/>
    </source>
</evidence>
<evidence type="ECO:0000313" key="6">
    <source>
        <dbReference type="Ensembl" id="ENSMMOP00000023848.1"/>
    </source>
</evidence>
<dbReference type="GO" id="GO:0008239">
    <property type="term" value="F:dipeptidyl-peptidase activity"/>
    <property type="evidence" value="ECO:0007669"/>
    <property type="project" value="TreeGrafter"/>
</dbReference>
<evidence type="ECO:0000256" key="4">
    <source>
        <dbReference type="ARBA" id="ARBA00022801"/>
    </source>
</evidence>
<keyword evidence="7" id="KW-1185">Reference proteome</keyword>
<dbReference type="Gene3D" id="1.20.120.980">
    <property type="entry name" value="Serine carboxypeptidase S28, SKS domain"/>
    <property type="match status" value="1"/>
</dbReference>
<dbReference type="Gene3D" id="3.40.50.1820">
    <property type="entry name" value="alpha/beta hydrolase"/>
    <property type="match status" value="1"/>
</dbReference>
<evidence type="ECO:0000256" key="3">
    <source>
        <dbReference type="ARBA" id="ARBA00022729"/>
    </source>
</evidence>
<dbReference type="InterPro" id="IPR029058">
    <property type="entry name" value="AB_hydrolase_fold"/>
</dbReference>
<sequence>MDSAYLLETVTGNFVDVVQYNEDNRAFEGVVGTNITIKVLCDVMTDSSLGEPYARYAAVACLMMDTFSMKCLDASFTTYLRDKTNTTWDGPVATTEFGLCQSANSPNQQFAGFPLQYQVKQCANFYNVSAEVLAEANIRSSRIVFPNGSVDPWHASGITQNITPDLKAIFIKGTAHYLPQLSLARDHVLFILQQWRPRSYRPAPHVHSGILFDGSTD</sequence>
<keyword evidence="4" id="KW-0378">Hydrolase</keyword>
<dbReference type="PANTHER" id="PTHR11010">
    <property type="entry name" value="PROTEASE S28 PRO-X CARBOXYPEPTIDASE-RELATED"/>
    <property type="match status" value="1"/>
</dbReference>
<keyword evidence="2" id="KW-0645">Protease</keyword>
<reference evidence="6" key="2">
    <citation type="submission" date="2025-09" db="UniProtKB">
        <authorList>
            <consortium name="Ensembl"/>
        </authorList>
    </citation>
    <scope>IDENTIFICATION</scope>
</reference>
<dbReference type="Ensembl" id="ENSMMOT00000024246.1">
    <property type="protein sequence ID" value="ENSMMOP00000023848.1"/>
    <property type="gene ID" value="ENSMMOG00000018150.1"/>
</dbReference>
<keyword evidence="3" id="KW-0732">Signal</keyword>
<organism evidence="6 7">
    <name type="scientific">Mola mola</name>
    <name type="common">Ocean sunfish</name>
    <name type="synonym">Tetraodon mola</name>
    <dbReference type="NCBI Taxonomy" id="94237"/>
    <lineage>
        <taxon>Eukaryota</taxon>
        <taxon>Metazoa</taxon>
        <taxon>Chordata</taxon>
        <taxon>Craniata</taxon>
        <taxon>Vertebrata</taxon>
        <taxon>Euteleostomi</taxon>
        <taxon>Actinopterygii</taxon>
        <taxon>Neopterygii</taxon>
        <taxon>Teleostei</taxon>
        <taxon>Neoteleostei</taxon>
        <taxon>Acanthomorphata</taxon>
        <taxon>Eupercaria</taxon>
        <taxon>Tetraodontiformes</taxon>
        <taxon>Molidae</taxon>
        <taxon>Mola</taxon>
    </lineage>
</organism>
<dbReference type="GO" id="GO:0070008">
    <property type="term" value="F:serine-type exopeptidase activity"/>
    <property type="evidence" value="ECO:0007669"/>
    <property type="project" value="InterPro"/>
</dbReference>
<dbReference type="GO" id="GO:0006508">
    <property type="term" value="P:proteolysis"/>
    <property type="evidence" value="ECO:0007669"/>
    <property type="project" value="UniProtKB-KW"/>
</dbReference>